<evidence type="ECO:0000256" key="5">
    <source>
        <dbReference type="ARBA" id="ARBA00022842"/>
    </source>
</evidence>
<feature type="domain" description="4'-phosphopantetheinyl transferase" evidence="11">
    <location>
        <begin position="5"/>
        <end position="121"/>
    </location>
</feature>
<keyword evidence="2 10" id="KW-0808">Transferase</keyword>
<proteinExistence type="inferred from homology"/>
<feature type="binding site" evidence="10">
    <location>
        <position position="58"/>
    </location>
    <ligand>
        <name>Mg(2+)</name>
        <dbReference type="ChEBI" id="CHEBI:18420"/>
    </ligand>
</feature>
<evidence type="ECO:0000256" key="6">
    <source>
        <dbReference type="ARBA" id="ARBA00023098"/>
    </source>
</evidence>
<comment type="similarity">
    <text evidence="10">Belongs to the P-Pant transferase superfamily. AcpS family.</text>
</comment>
<organism evidence="12 13">
    <name type="scientific">Ectothiorhodospira magna</name>
    <dbReference type="NCBI Taxonomy" id="867345"/>
    <lineage>
        <taxon>Bacteria</taxon>
        <taxon>Pseudomonadati</taxon>
        <taxon>Pseudomonadota</taxon>
        <taxon>Gammaproteobacteria</taxon>
        <taxon>Chromatiales</taxon>
        <taxon>Ectothiorhodospiraceae</taxon>
        <taxon>Ectothiorhodospira</taxon>
    </lineage>
</organism>
<name>A0A1H9CDU6_9GAMM</name>
<reference evidence="12 13" key="1">
    <citation type="submission" date="2016-10" db="EMBL/GenBank/DDBJ databases">
        <authorList>
            <person name="de Groot N.N."/>
        </authorList>
    </citation>
    <scope>NUCLEOTIDE SEQUENCE [LARGE SCALE GENOMIC DNA]</scope>
    <source>
        <strain evidence="12 13">B7-7</strain>
    </source>
</reference>
<keyword evidence="6 10" id="KW-0443">Lipid metabolism</keyword>
<keyword evidence="4 10" id="KW-0276">Fatty acid metabolism</keyword>
<dbReference type="NCBIfam" id="TIGR00556">
    <property type="entry name" value="pantethn_trn"/>
    <property type="match status" value="1"/>
</dbReference>
<evidence type="ECO:0000256" key="10">
    <source>
        <dbReference type="HAMAP-Rule" id="MF_00101"/>
    </source>
</evidence>
<evidence type="ECO:0000259" key="11">
    <source>
        <dbReference type="Pfam" id="PF01648"/>
    </source>
</evidence>
<comment type="cofactor">
    <cofactor evidence="10">
        <name>Mg(2+)</name>
        <dbReference type="ChEBI" id="CHEBI:18420"/>
    </cofactor>
</comment>
<dbReference type="NCBIfam" id="TIGR00516">
    <property type="entry name" value="acpS"/>
    <property type="match status" value="1"/>
</dbReference>
<evidence type="ECO:0000256" key="3">
    <source>
        <dbReference type="ARBA" id="ARBA00022723"/>
    </source>
</evidence>
<dbReference type="EC" id="2.7.8.7" evidence="10"/>
<dbReference type="Proteomes" id="UP000199496">
    <property type="component" value="Unassembled WGS sequence"/>
</dbReference>
<dbReference type="HAMAP" id="MF_00101">
    <property type="entry name" value="AcpS"/>
    <property type="match status" value="1"/>
</dbReference>
<dbReference type="InterPro" id="IPR037143">
    <property type="entry name" value="4-PPantetheinyl_Trfase_dom_sf"/>
</dbReference>
<evidence type="ECO:0000256" key="2">
    <source>
        <dbReference type="ARBA" id="ARBA00022679"/>
    </source>
</evidence>
<dbReference type="Gene3D" id="3.90.470.20">
    <property type="entry name" value="4'-phosphopantetheinyl transferase domain"/>
    <property type="match status" value="1"/>
</dbReference>
<dbReference type="Pfam" id="PF01648">
    <property type="entry name" value="ACPS"/>
    <property type="match status" value="1"/>
</dbReference>
<keyword evidence="13" id="KW-1185">Reference proteome</keyword>
<evidence type="ECO:0000256" key="4">
    <source>
        <dbReference type="ARBA" id="ARBA00022832"/>
    </source>
</evidence>
<keyword evidence="3 10" id="KW-0479">Metal-binding</keyword>
<gene>
    <name evidence="10" type="primary">acpS</name>
    <name evidence="12" type="ORF">SAMN05421693_11362</name>
</gene>
<protein>
    <recommendedName>
        <fullName evidence="10">Holo-[acyl-carrier-protein] synthase</fullName>
        <shortName evidence="10">Holo-ACP synthase</shortName>
        <ecNumber evidence="10">2.7.8.7</ecNumber>
    </recommendedName>
    <alternativeName>
        <fullName evidence="10">4'-phosphopantetheinyl transferase AcpS</fullName>
    </alternativeName>
</protein>
<dbReference type="GO" id="GO:0005737">
    <property type="term" value="C:cytoplasm"/>
    <property type="evidence" value="ECO:0007669"/>
    <property type="project" value="UniProtKB-SubCell"/>
</dbReference>
<keyword evidence="5 10" id="KW-0460">Magnesium</keyword>
<dbReference type="InterPro" id="IPR002582">
    <property type="entry name" value="ACPS"/>
</dbReference>
<accession>A0A1H9CDU6</accession>
<evidence type="ECO:0000256" key="1">
    <source>
        <dbReference type="ARBA" id="ARBA00022516"/>
    </source>
</evidence>
<evidence type="ECO:0000256" key="9">
    <source>
        <dbReference type="ARBA" id="ARBA00054726"/>
    </source>
</evidence>
<sequence length="126" mass="13572">MRLIGIGTDITSIQRITAMLERHGERLARRILHPDEYADFTAAAQPAAFLARRFAAKEAVSKALGVGIGARMRFEDAQVDHDVSGRPLLKLSGPAAVTAAALGAREIQISLSDEREYALAFVIITG</sequence>
<keyword evidence="10" id="KW-0963">Cytoplasm</keyword>
<dbReference type="FunFam" id="3.90.470.20:FF:000001">
    <property type="entry name" value="Holo-[acyl-carrier-protein] synthase"/>
    <property type="match status" value="1"/>
</dbReference>
<dbReference type="InterPro" id="IPR004568">
    <property type="entry name" value="Ppantetheine-prot_Trfase_dom"/>
</dbReference>
<dbReference type="SUPFAM" id="SSF56214">
    <property type="entry name" value="4'-phosphopantetheinyl transferase"/>
    <property type="match status" value="1"/>
</dbReference>
<keyword evidence="1 10" id="KW-0444">Lipid biosynthesis</keyword>
<dbReference type="EMBL" id="FOFO01000013">
    <property type="protein sequence ID" value="SEP99356.1"/>
    <property type="molecule type" value="Genomic_DNA"/>
</dbReference>
<dbReference type="GO" id="GO:0008897">
    <property type="term" value="F:holo-[acyl-carrier-protein] synthase activity"/>
    <property type="evidence" value="ECO:0007669"/>
    <property type="project" value="UniProtKB-UniRule"/>
</dbReference>
<evidence type="ECO:0000256" key="7">
    <source>
        <dbReference type="ARBA" id="ARBA00023160"/>
    </source>
</evidence>
<dbReference type="RefSeq" id="WP_090206330.1">
    <property type="nucleotide sequence ID" value="NZ_FOFO01000013.1"/>
</dbReference>
<feature type="binding site" evidence="10">
    <location>
        <position position="9"/>
    </location>
    <ligand>
        <name>Mg(2+)</name>
        <dbReference type="ChEBI" id="CHEBI:18420"/>
    </ligand>
</feature>
<evidence type="ECO:0000313" key="12">
    <source>
        <dbReference type="EMBL" id="SEP99356.1"/>
    </source>
</evidence>
<evidence type="ECO:0000313" key="13">
    <source>
        <dbReference type="Proteomes" id="UP000199496"/>
    </source>
</evidence>
<dbReference type="InterPro" id="IPR008278">
    <property type="entry name" value="4-PPantetheinyl_Trfase_dom"/>
</dbReference>
<comment type="function">
    <text evidence="10">Transfers the 4'-phosphopantetheine moiety from coenzyme A to a Ser of acyl-carrier-protein.</text>
</comment>
<dbReference type="OrthoDB" id="517356at2"/>
<comment type="subcellular location">
    <subcellularLocation>
        <location evidence="10">Cytoplasm</location>
    </subcellularLocation>
</comment>
<keyword evidence="7 10" id="KW-0275">Fatty acid biosynthesis</keyword>
<dbReference type="GO" id="GO:0000287">
    <property type="term" value="F:magnesium ion binding"/>
    <property type="evidence" value="ECO:0007669"/>
    <property type="project" value="UniProtKB-UniRule"/>
</dbReference>
<dbReference type="AlphaFoldDB" id="A0A1H9CDU6"/>
<dbReference type="GO" id="GO:0006633">
    <property type="term" value="P:fatty acid biosynthetic process"/>
    <property type="evidence" value="ECO:0007669"/>
    <property type="project" value="UniProtKB-UniRule"/>
</dbReference>
<dbReference type="STRING" id="867345.SAMN05421693_11362"/>
<comment type="function">
    <text evidence="9">Transfers the 4'-phosphopantetheine moiety from coenzyme A to the 'Ser-36' of acyl-carrier-protein.</text>
</comment>
<evidence type="ECO:0000256" key="8">
    <source>
        <dbReference type="ARBA" id="ARBA00050875"/>
    </source>
</evidence>
<comment type="catalytic activity">
    <reaction evidence="8 10">
        <text>apo-[ACP] + CoA = holo-[ACP] + adenosine 3',5'-bisphosphate + H(+)</text>
        <dbReference type="Rhea" id="RHEA:12068"/>
        <dbReference type="Rhea" id="RHEA-COMP:9685"/>
        <dbReference type="Rhea" id="RHEA-COMP:9690"/>
        <dbReference type="ChEBI" id="CHEBI:15378"/>
        <dbReference type="ChEBI" id="CHEBI:29999"/>
        <dbReference type="ChEBI" id="CHEBI:57287"/>
        <dbReference type="ChEBI" id="CHEBI:58343"/>
        <dbReference type="ChEBI" id="CHEBI:64479"/>
        <dbReference type="EC" id="2.7.8.7"/>
    </reaction>
</comment>